<feature type="transmembrane region" description="Helical" evidence="1">
    <location>
        <begin position="310"/>
        <end position="330"/>
    </location>
</feature>
<keyword evidence="1" id="KW-1133">Transmembrane helix</keyword>
<dbReference type="GO" id="GO:0005886">
    <property type="term" value="C:plasma membrane"/>
    <property type="evidence" value="ECO:0007669"/>
    <property type="project" value="TreeGrafter"/>
</dbReference>
<evidence type="ECO:0000313" key="2">
    <source>
        <dbReference type="EMBL" id="SDN25807.1"/>
    </source>
</evidence>
<dbReference type="RefSeq" id="WP_218118796.1">
    <property type="nucleotide sequence ID" value="NZ_FNHQ01000033.1"/>
</dbReference>
<reference evidence="2 3" key="1">
    <citation type="submission" date="2016-10" db="EMBL/GenBank/DDBJ databases">
        <authorList>
            <person name="de Groot N.N."/>
        </authorList>
    </citation>
    <scope>NUCLEOTIDE SEQUENCE [LARGE SCALE GENOMIC DNA]</scope>
    <source>
        <strain evidence="2 3">DSM 16981</strain>
    </source>
</reference>
<keyword evidence="1" id="KW-0812">Transmembrane</keyword>
<keyword evidence="3" id="KW-1185">Reference proteome</keyword>
<gene>
    <name evidence="2" type="ORF">SAMN05660299_02418</name>
</gene>
<feature type="transmembrane region" description="Helical" evidence="1">
    <location>
        <begin position="350"/>
        <end position="371"/>
    </location>
</feature>
<dbReference type="PANTHER" id="PTHR30354:SF7">
    <property type="entry name" value="BLL7963 PROTEIN"/>
    <property type="match status" value="1"/>
</dbReference>
<feature type="transmembrane region" description="Helical" evidence="1">
    <location>
        <begin position="444"/>
        <end position="465"/>
    </location>
</feature>
<feature type="transmembrane region" description="Helical" evidence="1">
    <location>
        <begin position="59"/>
        <end position="76"/>
    </location>
</feature>
<feature type="transmembrane region" description="Helical" evidence="1">
    <location>
        <begin position="5"/>
        <end position="22"/>
    </location>
</feature>
<dbReference type="Proteomes" id="UP000199309">
    <property type="component" value="Unassembled WGS sequence"/>
</dbReference>
<dbReference type="InterPro" id="IPR003474">
    <property type="entry name" value="Glcn_transporter"/>
</dbReference>
<dbReference type="STRING" id="349095.SAMN05660299_02418"/>
<feature type="transmembrane region" description="Helical" evidence="1">
    <location>
        <begin position="276"/>
        <end position="298"/>
    </location>
</feature>
<name>A0A1G9ZXC4_9FIRM</name>
<feature type="transmembrane region" description="Helical" evidence="1">
    <location>
        <begin position="234"/>
        <end position="256"/>
    </location>
</feature>
<dbReference type="GO" id="GO:0015128">
    <property type="term" value="F:gluconate transmembrane transporter activity"/>
    <property type="evidence" value="ECO:0007669"/>
    <property type="project" value="InterPro"/>
</dbReference>
<dbReference type="PANTHER" id="PTHR30354">
    <property type="entry name" value="GNT FAMILY GLUCONATE TRANSPORTER"/>
    <property type="match status" value="1"/>
</dbReference>
<organism evidence="2 3">
    <name type="scientific">Megasphaera paucivorans</name>
    <dbReference type="NCBI Taxonomy" id="349095"/>
    <lineage>
        <taxon>Bacteria</taxon>
        <taxon>Bacillati</taxon>
        <taxon>Bacillota</taxon>
        <taxon>Negativicutes</taxon>
        <taxon>Veillonellales</taxon>
        <taxon>Veillonellaceae</taxon>
        <taxon>Megasphaera</taxon>
    </lineage>
</organism>
<evidence type="ECO:0000313" key="3">
    <source>
        <dbReference type="Proteomes" id="UP000199309"/>
    </source>
</evidence>
<feature type="transmembrane region" description="Helical" evidence="1">
    <location>
        <begin position="101"/>
        <end position="130"/>
    </location>
</feature>
<dbReference type="Pfam" id="PF02447">
    <property type="entry name" value="GntP_permease"/>
    <property type="match status" value="1"/>
</dbReference>
<evidence type="ECO:0000256" key="1">
    <source>
        <dbReference type="SAM" id="Phobius"/>
    </source>
</evidence>
<keyword evidence="1" id="KW-0472">Membrane</keyword>
<proteinExistence type="predicted"/>
<feature type="transmembrane region" description="Helical" evidence="1">
    <location>
        <begin position="28"/>
        <end position="47"/>
    </location>
</feature>
<accession>A0A1G9ZXC4</accession>
<dbReference type="EMBL" id="FNHQ01000033">
    <property type="protein sequence ID" value="SDN25807.1"/>
    <property type="molecule type" value="Genomic_DNA"/>
</dbReference>
<protein>
    <submittedName>
        <fullName evidence="2">H+/gluconate symporter</fullName>
    </submittedName>
</protein>
<dbReference type="AlphaFoldDB" id="A0A1G9ZXC4"/>
<feature type="transmembrane region" description="Helical" evidence="1">
    <location>
        <begin position="180"/>
        <end position="201"/>
    </location>
</feature>
<sequence length="468" mass="49770">MLTAIAIGSIILSLFLLVTFAYRGFSVILFAPIFAMFAAGLSGINILPGYTELFMPKAVTYIKAFFPIFLLGAVFGKVMEDTGMARSIALKVIRCIGEKRAIAAVALACMILTYGGISMFVCVFAIYPFAAALYKEANIPKRLIPATLVLGVFTATMDWLPGTPQIQNIIPTIYLGTTTYSAPILGTIGAIILVAVSYIYLEWRVKVAKDKNEGYGHHTINETVIDDTIPLPKWYFSIIPLFVVLVVNFGLSMYSWNSDLIVPFQKMGIPLVAKSVQNVISIWALVVGLLAGIIVACINGHKFISKEGGIQAALNAGAIGSLLAIMNTASEVGYGNVIASLPGFTDIANFLLGIAQGAPLLNAALMVNILAGVTGSASGGLSIALELFGHHWLELTAAAGIPPEVLHRIVAAASGGLDSLPHNGAVITILAVCGLTHRESYKDMFAITIFKVLVAFFMVGVYMLTGIV</sequence>